<name>A0A2G8LRY8_STIJA</name>
<dbReference type="STRING" id="307972.A0A2G8LRY8"/>
<reference evidence="3 4" key="1">
    <citation type="journal article" date="2017" name="PLoS Biol.">
        <title>The sea cucumber genome provides insights into morphological evolution and visceral regeneration.</title>
        <authorList>
            <person name="Zhang X."/>
            <person name="Sun L."/>
            <person name="Yuan J."/>
            <person name="Sun Y."/>
            <person name="Gao Y."/>
            <person name="Zhang L."/>
            <person name="Li S."/>
            <person name="Dai H."/>
            <person name="Hamel J.F."/>
            <person name="Liu C."/>
            <person name="Yu Y."/>
            <person name="Liu S."/>
            <person name="Lin W."/>
            <person name="Guo K."/>
            <person name="Jin S."/>
            <person name="Xu P."/>
            <person name="Storey K.B."/>
            <person name="Huan P."/>
            <person name="Zhang T."/>
            <person name="Zhou Y."/>
            <person name="Zhang J."/>
            <person name="Lin C."/>
            <person name="Li X."/>
            <person name="Xing L."/>
            <person name="Huo D."/>
            <person name="Sun M."/>
            <person name="Wang L."/>
            <person name="Mercier A."/>
            <person name="Li F."/>
            <person name="Yang H."/>
            <person name="Xiang J."/>
        </authorList>
    </citation>
    <scope>NUCLEOTIDE SEQUENCE [LARGE SCALE GENOMIC DNA]</scope>
    <source>
        <strain evidence="3">Shaxun</strain>
        <tissue evidence="3">Muscle</tissue>
    </source>
</reference>
<dbReference type="GO" id="GO:0031380">
    <property type="term" value="C:nuclear RNA-directed RNA polymerase complex"/>
    <property type="evidence" value="ECO:0007669"/>
    <property type="project" value="TreeGrafter"/>
</dbReference>
<dbReference type="OrthoDB" id="2423195at2759"/>
<dbReference type="Pfam" id="PF13086">
    <property type="entry name" value="AAA_11"/>
    <property type="match status" value="1"/>
</dbReference>
<feature type="domain" description="DNA2/NAM7 helicase helicase" evidence="1">
    <location>
        <begin position="9"/>
        <end position="93"/>
    </location>
</feature>
<dbReference type="GO" id="GO:0004386">
    <property type="term" value="F:helicase activity"/>
    <property type="evidence" value="ECO:0007669"/>
    <property type="project" value="InterPro"/>
</dbReference>
<evidence type="ECO:0000259" key="1">
    <source>
        <dbReference type="Pfam" id="PF13086"/>
    </source>
</evidence>
<dbReference type="GO" id="GO:0031048">
    <property type="term" value="P:regulatory ncRNA-mediated heterochromatin formation"/>
    <property type="evidence" value="ECO:0007669"/>
    <property type="project" value="TreeGrafter"/>
</dbReference>
<dbReference type="Proteomes" id="UP000230750">
    <property type="component" value="Unassembled WGS sequence"/>
</dbReference>
<dbReference type="PANTHER" id="PTHR10887">
    <property type="entry name" value="DNA2/NAM7 HELICASE FAMILY"/>
    <property type="match status" value="1"/>
</dbReference>
<dbReference type="InterPro" id="IPR045055">
    <property type="entry name" value="DNA2/NAM7-like"/>
</dbReference>
<comment type="caution">
    <text evidence="3">The sequence shown here is derived from an EMBL/GenBank/DDBJ whole genome shotgun (WGS) entry which is preliminary data.</text>
</comment>
<proteinExistence type="predicted"/>
<feature type="domain" description="DNA2/NAM7 helicase-like C-terminal" evidence="2">
    <location>
        <begin position="106"/>
        <end position="290"/>
    </location>
</feature>
<dbReference type="InterPro" id="IPR041677">
    <property type="entry name" value="DNA2/NAM7_AAA_11"/>
</dbReference>
<evidence type="ECO:0000313" key="4">
    <source>
        <dbReference type="Proteomes" id="UP000230750"/>
    </source>
</evidence>
<dbReference type="EMBL" id="MRZV01000001">
    <property type="protein sequence ID" value="PIK63037.1"/>
    <property type="molecule type" value="Genomic_DNA"/>
</dbReference>
<evidence type="ECO:0000259" key="2">
    <source>
        <dbReference type="Pfam" id="PF13087"/>
    </source>
</evidence>
<keyword evidence="4" id="KW-1185">Reference proteome</keyword>
<accession>A0A2G8LRY8</accession>
<gene>
    <name evidence="3" type="ORF">BSL78_00044</name>
</gene>
<dbReference type="AlphaFoldDB" id="A0A2G8LRY8"/>
<dbReference type="CDD" id="cd18808">
    <property type="entry name" value="SF1_C_Upf1"/>
    <property type="match status" value="1"/>
</dbReference>
<evidence type="ECO:0000313" key="3">
    <source>
        <dbReference type="EMBL" id="PIK63037.1"/>
    </source>
</evidence>
<dbReference type="InterPro" id="IPR041679">
    <property type="entry name" value="DNA2/NAM7-like_C"/>
</dbReference>
<dbReference type="InterPro" id="IPR027417">
    <property type="entry name" value="P-loop_NTPase"/>
</dbReference>
<dbReference type="FunFam" id="3.40.50.300:FF:001366">
    <property type="entry name" value="ATP binding protein, putative"/>
    <property type="match status" value="1"/>
</dbReference>
<sequence>MQEKYFHCKRNEKQAKLLREARVEEDVEIIKDASIIALTTTGASKYHHLLQRTQPRIVVVEEAAEVLEAHIVTSLTKNCQHLVLIGDHQQLRPNPTVYELAKRYHLDISFCERLIKNNFPKHRLNLQHRMRPEISHLLKIHEEFYPDLQDHDSVKAYDHVRGVEKDVFFLNHNFAETAEQDDRSRSNKFEAEFLTGLCRYLLQQEYRPDQITILTAYTGQLWCFRNLMPKSVFGSVKVCPVDRYQGEENDIILLSLVRSNDKGNIGFLKIANRVCVALSRAKIGLYCVGTLPYFQNKTMCGKRLPTIYR</sequence>
<dbReference type="PANTHER" id="PTHR10887:SF341">
    <property type="entry name" value="NFX1-TYPE ZINC FINGER-CONTAINING PROTEIN 1"/>
    <property type="match status" value="1"/>
</dbReference>
<dbReference type="InterPro" id="IPR047187">
    <property type="entry name" value="SF1_C_Upf1"/>
</dbReference>
<protein>
    <submittedName>
        <fullName evidence="3">Putative NFX1-type zinc finger-containing protein 1</fullName>
    </submittedName>
</protein>
<dbReference type="Gene3D" id="3.40.50.300">
    <property type="entry name" value="P-loop containing nucleotide triphosphate hydrolases"/>
    <property type="match status" value="2"/>
</dbReference>
<dbReference type="SUPFAM" id="SSF52540">
    <property type="entry name" value="P-loop containing nucleoside triphosphate hydrolases"/>
    <property type="match status" value="1"/>
</dbReference>
<organism evidence="3 4">
    <name type="scientific">Stichopus japonicus</name>
    <name type="common">Sea cucumber</name>
    <dbReference type="NCBI Taxonomy" id="307972"/>
    <lineage>
        <taxon>Eukaryota</taxon>
        <taxon>Metazoa</taxon>
        <taxon>Echinodermata</taxon>
        <taxon>Eleutherozoa</taxon>
        <taxon>Echinozoa</taxon>
        <taxon>Holothuroidea</taxon>
        <taxon>Aspidochirotacea</taxon>
        <taxon>Aspidochirotida</taxon>
        <taxon>Stichopodidae</taxon>
        <taxon>Apostichopus</taxon>
    </lineage>
</organism>
<dbReference type="Pfam" id="PF13087">
    <property type="entry name" value="AAA_12"/>
    <property type="match status" value="1"/>
</dbReference>